<name>A0A0L6UQ49_9BASI</name>
<organism evidence="1 2">
    <name type="scientific">Puccinia sorghi</name>
    <dbReference type="NCBI Taxonomy" id="27349"/>
    <lineage>
        <taxon>Eukaryota</taxon>
        <taxon>Fungi</taxon>
        <taxon>Dikarya</taxon>
        <taxon>Basidiomycota</taxon>
        <taxon>Pucciniomycotina</taxon>
        <taxon>Pucciniomycetes</taxon>
        <taxon>Pucciniales</taxon>
        <taxon>Pucciniaceae</taxon>
        <taxon>Puccinia</taxon>
    </lineage>
</organism>
<dbReference type="AlphaFoldDB" id="A0A0L6UQ49"/>
<comment type="caution">
    <text evidence="1">The sequence shown here is derived from an EMBL/GenBank/DDBJ whole genome shotgun (WGS) entry which is preliminary data.</text>
</comment>
<dbReference type="Proteomes" id="UP000037035">
    <property type="component" value="Unassembled WGS sequence"/>
</dbReference>
<proteinExistence type="predicted"/>
<sequence length="501" mass="57012">MSHRFDLRFGGVRIMKLESNTYQDPLLVKTSLIFIISLNSSKKPICIKENYITFLLHFFLVTKKAELNRFTVCLLLTYSQKHFTRLHKPTAIFLYCLGEYPMFIFSLYNSFSHFLNFPEEQLRSFASNFTDRRPNQSTHLFLCCWPCFFVSNNYPLTTYHLSACLSVFLPSIMPNCLPFLLSLVKTPPPLSSLNFFSHLHLHHFFLFQQGATSINYPPTSIVVLTKRFLFHLPGVWIRSLKLPLSQPLFLRLPATSHHYFQSQGYPSVGINSSQNSVYQVFGLEGVYLLPYTPRVVLDVSGVWKCSSQAAIQTPHVCICICFGIVQSAQLERNINQRELRRSGSNWVCGQGAGILEPAGHKFGWFQESRKETRITTHTMRDIKKERTCCKRKESALTKKWSLLIVEPNLSFFNKSPLLLASPPLSFTSTGQCSVWTCAIITRGGGETGQNSPVDGKLTHVQIPVSYLGYGLEVSTYLPVTLGLSGNFQPFFLLCITWDTCI</sequence>
<keyword evidence="2" id="KW-1185">Reference proteome</keyword>
<accession>A0A0L6UQ49</accession>
<reference evidence="1 2" key="1">
    <citation type="submission" date="2015-08" db="EMBL/GenBank/DDBJ databases">
        <title>Next Generation Sequencing and Analysis of the Genome of Puccinia sorghi L Schw, the Causal Agent of Maize Common Rust.</title>
        <authorList>
            <person name="Rochi L."/>
            <person name="Burguener G."/>
            <person name="Darino M."/>
            <person name="Turjanski A."/>
            <person name="Kreff E."/>
            <person name="Dieguez M.J."/>
            <person name="Sacco F."/>
        </authorList>
    </citation>
    <scope>NUCLEOTIDE SEQUENCE [LARGE SCALE GENOMIC DNA]</scope>
    <source>
        <strain evidence="1 2">RO10H11247</strain>
    </source>
</reference>
<evidence type="ECO:0000313" key="2">
    <source>
        <dbReference type="Proteomes" id="UP000037035"/>
    </source>
</evidence>
<protein>
    <submittedName>
        <fullName evidence="1">Uncharacterized protein</fullName>
    </submittedName>
</protein>
<gene>
    <name evidence="1" type="ORF">VP01_4302g1</name>
</gene>
<evidence type="ECO:0000313" key="1">
    <source>
        <dbReference type="EMBL" id="KNZ50664.1"/>
    </source>
</evidence>
<dbReference type="EMBL" id="LAVV01009394">
    <property type="protein sequence ID" value="KNZ50664.1"/>
    <property type="molecule type" value="Genomic_DNA"/>
</dbReference>
<dbReference type="VEuPathDB" id="FungiDB:VP01_4302g1"/>